<accession>A0A4R8DY32</accession>
<dbReference type="Gene3D" id="2.60.120.10">
    <property type="entry name" value="Jelly Rolls"/>
    <property type="match status" value="1"/>
</dbReference>
<dbReference type="AlphaFoldDB" id="A0A4R8DY32"/>
<gene>
    <name evidence="2" type="ORF">EDB95_3171</name>
</gene>
<dbReference type="InterPro" id="IPR014710">
    <property type="entry name" value="RmlC-like_jellyroll"/>
</dbReference>
<dbReference type="RefSeq" id="WP_133994747.1">
    <property type="nucleotide sequence ID" value="NZ_SODV01000001.1"/>
</dbReference>
<dbReference type="Proteomes" id="UP000294498">
    <property type="component" value="Unassembled WGS sequence"/>
</dbReference>
<dbReference type="InterPro" id="IPR053146">
    <property type="entry name" value="QDO-like"/>
</dbReference>
<evidence type="ECO:0000313" key="2">
    <source>
        <dbReference type="EMBL" id="TDX02121.1"/>
    </source>
</evidence>
<keyword evidence="3" id="KW-1185">Reference proteome</keyword>
<protein>
    <submittedName>
        <fullName evidence="2">Quercetin dioxygenase-like cupin family protein</fullName>
    </submittedName>
</protein>
<comment type="caution">
    <text evidence="2">The sequence shown here is derived from an EMBL/GenBank/DDBJ whole genome shotgun (WGS) entry which is preliminary data.</text>
</comment>
<feature type="domain" description="Cupin type-2" evidence="1">
    <location>
        <begin position="37"/>
        <end position="106"/>
    </location>
</feature>
<dbReference type="Pfam" id="PF07883">
    <property type="entry name" value="Cupin_2"/>
    <property type="match status" value="1"/>
</dbReference>
<dbReference type="PANTHER" id="PTHR36440">
    <property type="entry name" value="PUTATIVE (AFU_ORTHOLOGUE AFUA_8G07350)-RELATED"/>
    <property type="match status" value="1"/>
</dbReference>
<evidence type="ECO:0000313" key="3">
    <source>
        <dbReference type="Proteomes" id="UP000294498"/>
    </source>
</evidence>
<dbReference type="OrthoDB" id="9090296at2"/>
<dbReference type="EMBL" id="SODV01000001">
    <property type="protein sequence ID" value="TDX02121.1"/>
    <property type="molecule type" value="Genomic_DNA"/>
</dbReference>
<sequence length="145" mass="15587">MILTLDSEKGPQLSIAGGHYRILISGDDTGGAYAVIEMQVPPGGGPLPHAHPDMQEMFYVAEGEITFKTVGRKFQASKGAFINIPFGGDIHAFKNTSEQPAKLVCTVIPAGLEKMFKEVSEATPAEARAISERYGSKVYPADFLD</sequence>
<name>A0A4R8DY32_9BACT</name>
<organism evidence="2 3">
    <name type="scientific">Dinghuibacter silviterrae</name>
    <dbReference type="NCBI Taxonomy" id="1539049"/>
    <lineage>
        <taxon>Bacteria</taxon>
        <taxon>Pseudomonadati</taxon>
        <taxon>Bacteroidota</taxon>
        <taxon>Chitinophagia</taxon>
        <taxon>Chitinophagales</taxon>
        <taxon>Chitinophagaceae</taxon>
        <taxon>Dinghuibacter</taxon>
    </lineage>
</organism>
<evidence type="ECO:0000259" key="1">
    <source>
        <dbReference type="Pfam" id="PF07883"/>
    </source>
</evidence>
<dbReference type="PANTHER" id="PTHR36440:SF1">
    <property type="entry name" value="PUTATIVE (AFU_ORTHOLOGUE AFUA_8G07350)-RELATED"/>
    <property type="match status" value="1"/>
</dbReference>
<dbReference type="GO" id="GO:0051213">
    <property type="term" value="F:dioxygenase activity"/>
    <property type="evidence" value="ECO:0007669"/>
    <property type="project" value="UniProtKB-KW"/>
</dbReference>
<reference evidence="2 3" key="1">
    <citation type="submission" date="2019-03" db="EMBL/GenBank/DDBJ databases">
        <title>Genomic Encyclopedia of Type Strains, Phase IV (KMG-IV): sequencing the most valuable type-strain genomes for metagenomic binning, comparative biology and taxonomic classification.</title>
        <authorList>
            <person name="Goeker M."/>
        </authorList>
    </citation>
    <scope>NUCLEOTIDE SEQUENCE [LARGE SCALE GENOMIC DNA]</scope>
    <source>
        <strain evidence="2 3">DSM 100059</strain>
    </source>
</reference>
<dbReference type="InterPro" id="IPR011051">
    <property type="entry name" value="RmlC_Cupin_sf"/>
</dbReference>
<proteinExistence type="predicted"/>
<keyword evidence="2" id="KW-0223">Dioxygenase</keyword>
<dbReference type="InterPro" id="IPR013096">
    <property type="entry name" value="Cupin_2"/>
</dbReference>
<dbReference type="SUPFAM" id="SSF51182">
    <property type="entry name" value="RmlC-like cupins"/>
    <property type="match status" value="1"/>
</dbReference>
<keyword evidence="2" id="KW-0560">Oxidoreductase</keyword>